<accession>A0A3G3NGK6</accession>
<sequence>MHLSGLQMRNHFLRSYQTMLFRREWVVRTSKLDTGLNSQGGGCDAESVSNCLLTGISTTLVLDRIANYLSENAQMVFSGLLAMVPKLNPLSLVRARLRKSQSCHSLIPNCPTMWKSSNQPLPITPDLALEAGAGVGLLTEIMPTSPETNPETGVSLMTVGLTHRMT</sequence>
<proteinExistence type="predicted"/>
<evidence type="ECO:0000313" key="1">
    <source>
        <dbReference type="EMBL" id="AYR18452.1"/>
    </source>
</evidence>
<protein>
    <submittedName>
        <fullName evidence="1">Matrix protein</fullName>
    </submittedName>
</protein>
<dbReference type="EMBL" id="MH687942">
    <property type="protein sequence ID" value="AYR18452.1"/>
    <property type="molecule type" value="Genomic_RNA"/>
</dbReference>
<organism evidence="1">
    <name type="scientific">Alphacoronavirus sp</name>
    <dbReference type="NCBI Taxonomy" id="1906673"/>
    <lineage>
        <taxon>Viruses</taxon>
        <taxon>Riboviria</taxon>
        <taxon>Orthornavirae</taxon>
        <taxon>Pisuviricota</taxon>
        <taxon>Pisoniviricetes</taxon>
        <taxon>Nidovirales</taxon>
        <taxon>Cornidovirineae</taxon>
        <taxon>Coronaviridae</taxon>
        <taxon>Orthocoronavirinae</taxon>
        <taxon>Alphacoronavirus</taxon>
    </lineage>
</organism>
<name>A0A3G3NGK6_9ALPC</name>
<reference evidence="1" key="1">
    <citation type="submission" date="2018-07" db="EMBL/GenBank/DDBJ databases">
        <title>Identification and characterization of Coronaviridae genomes from Vietnamese bats and rats using profile Hidden Markov Model protein domains.</title>
        <authorList>
            <person name="Phan M.V.T."/>
            <person name="Tue N.T."/>
            <person name="Anh P.H."/>
            <person name="Baker S."/>
            <person name="Kellam P."/>
            <person name="Cotten M."/>
        </authorList>
    </citation>
    <scope>NUCLEOTIDE SEQUENCE</scope>
    <source>
        <strain evidence="1">VZ_AlphaCoV_16715_47_c2</strain>
    </source>
</reference>